<reference evidence="3 4" key="1">
    <citation type="submission" date="2009-06" db="EMBL/GenBank/DDBJ databases">
        <title>Complete sequence of Desulfovibrio salexigens DSM 2638.</title>
        <authorList>
            <consortium name="US DOE Joint Genome Institute"/>
            <person name="Lucas S."/>
            <person name="Copeland A."/>
            <person name="Lapidus A."/>
            <person name="Glavina del Rio T."/>
            <person name="Tice H."/>
            <person name="Bruce D."/>
            <person name="Goodwin L."/>
            <person name="Pitluck S."/>
            <person name="Munk A.C."/>
            <person name="Brettin T."/>
            <person name="Detter J.C."/>
            <person name="Han C."/>
            <person name="Tapia R."/>
            <person name="Larimer F."/>
            <person name="Land M."/>
            <person name="Hauser L."/>
            <person name="Kyrpides N."/>
            <person name="Anderson I."/>
            <person name="Wall J.D."/>
            <person name="Arkin A.P."/>
            <person name="Dehal P."/>
            <person name="Chivian D."/>
            <person name="Giles B."/>
            <person name="Hazen T.C."/>
        </authorList>
    </citation>
    <scope>NUCLEOTIDE SEQUENCE [LARGE SCALE GENOMIC DNA]</scope>
    <source>
        <strain evidence="4">ATCC 14822 / DSM 2638 / NCIMB 8403 / VKM B-1763</strain>
    </source>
</reference>
<dbReference type="PIRSF" id="PIRSF000883">
    <property type="entry name" value="Pesterase_MJ0912"/>
    <property type="match status" value="1"/>
</dbReference>
<accession>C6BTG9</accession>
<dbReference type="SUPFAM" id="SSF56300">
    <property type="entry name" value="Metallo-dependent phosphatases"/>
    <property type="match status" value="1"/>
</dbReference>
<feature type="domain" description="Calcineurin-like phosphoesterase" evidence="2">
    <location>
        <begin position="2"/>
        <end position="181"/>
    </location>
</feature>
<dbReference type="InterPro" id="IPR029052">
    <property type="entry name" value="Metallo-depent_PP-like"/>
</dbReference>
<dbReference type="EMBL" id="CP001649">
    <property type="protein sequence ID" value="ACS81650.1"/>
    <property type="molecule type" value="Genomic_DNA"/>
</dbReference>
<comment type="similarity">
    <text evidence="1">Belongs to the metallophosphoesterase superfamily. YfcE family.</text>
</comment>
<organism evidence="3 4">
    <name type="scientific">Maridesulfovibrio salexigens (strain ATCC 14822 / DSM 2638 / NCIMB 8403 / VKM B-1763)</name>
    <name type="common">Desulfovibrio salexigens</name>
    <dbReference type="NCBI Taxonomy" id="526222"/>
    <lineage>
        <taxon>Bacteria</taxon>
        <taxon>Pseudomonadati</taxon>
        <taxon>Thermodesulfobacteriota</taxon>
        <taxon>Desulfovibrionia</taxon>
        <taxon>Desulfovibrionales</taxon>
        <taxon>Desulfovibrionaceae</taxon>
        <taxon>Maridesulfovibrio</taxon>
    </lineage>
</organism>
<dbReference type="PANTHER" id="PTHR42850">
    <property type="entry name" value="METALLOPHOSPHOESTERASE"/>
    <property type="match status" value="1"/>
</dbReference>
<dbReference type="KEGG" id="dsa:Desal_3604"/>
<evidence type="ECO:0000313" key="4">
    <source>
        <dbReference type="Proteomes" id="UP000002601"/>
    </source>
</evidence>
<dbReference type="eggNOG" id="COG0639">
    <property type="taxonomic scope" value="Bacteria"/>
</dbReference>
<dbReference type="AlphaFoldDB" id="C6BTG9"/>
<dbReference type="Gene3D" id="3.60.21.10">
    <property type="match status" value="1"/>
</dbReference>
<evidence type="ECO:0000313" key="3">
    <source>
        <dbReference type="EMBL" id="ACS81650.1"/>
    </source>
</evidence>
<dbReference type="HOGENOM" id="CLU_074761_1_1_7"/>
<dbReference type="Pfam" id="PF12850">
    <property type="entry name" value="Metallophos_2"/>
    <property type="match status" value="1"/>
</dbReference>
<dbReference type="OrthoDB" id="9813918at2"/>
<gene>
    <name evidence="3" type="ordered locus">Desal_3604</name>
</gene>
<dbReference type="InterPro" id="IPR011152">
    <property type="entry name" value="Pesterase_MJ0912"/>
</dbReference>
<proteinExistence type="inferred from homology"/>
<dbReference type="InterPro" id="IPR024654">
    <property type="entry name" value="Calcineurin-like_PHP_lpxH"/>
</dbReference>
<dbReference type="GO" id="GO:0016791">
    <property type="term" value="F:phosphatase activity"/>
    <property type="evidence" value="ECO:0007669"/>
    <property type="project" value="TreeGrafter"/>
</dbReference>
<name>C6BTG9_MARSD</name>
<dbReference type="InterPro" id="IPR050126">
    <property type="entry name" value="Ap4A_hydrolase"/>
</dbReference>
<dbReference type="PANTHER" id="PTHR42850:SF2">
    <property type="entry name" value="BLL5683 PROTEIN"/>
    <property type="match status" value="1"/>
</dbReference>
<dbReference type="Proteomes" id="UP000002601">
    <property type="component" value="Chromosome"/>
</dbReference>
<dbReference type="STRING" id="526222.Desal_3604"/>
<dbReference type="RefSeq" id="WP_015853466.1">
    <property type="nucleotide sequence ID" value="NC_012881.1"/>
</dbReference>
<sequence length="229" mass="26343">MIGIISDIHGNYVALKEVLARLDFMGITEIYCLGDVVGYYSQINECCEELQRRNILCVMGNHDWYFVAKSFCPRSKSVNDCLGYQRKIITKENLRWLSSFPVFHEIDNIFMVHGGWADPIDEYLIPERDYFSRIEGRFFASGHTHVQQVVRFEELDKIYCNPGSVGQPRDLNPHAAFAVFDGNEFSLHRVSYDIGKVGRLMEKAGFSGYYYGCLMTGASRLQWAEKDTD</sequence>
<dbReference type="GO" id="GO:0005737">
    <property type="term" value="C:cytoplasm"/>
    <property type="evidence" value="ECO:0007669"/>
    <property type="project" value="TreeGrafter"/>
</dbReference>
<keyword evidence="4" id="KW-1185">Reference proteome</keyword>
<protein>
    <submittedName>
        <fullName evidence="3">Metallophosphoesterase</fullName>
    </submittedName>
</protein>
<evidence type="ECO:0000259" key="2">
    <source>
        <dbReference type="Pfam" id="PF12850"/>
    </source>
</evidence>
<evidence type="ECO:0000256" key="1">
    <source>
        <dbReference type="ARBA" id="ARBA00008950"/>
    </source>
</evidence>